<dbReference type="Pfam" id="PF13012">
    <property type="entry name" value="MitMem_reg"/>
    <property type="match status" value="1"/>
</dbReference>
<comment type="caution">
    <text evidence="6">The sequence shown here is derived from an EMBL/GenBank/DDBJ whole genome shotgun (WGS) entry which is preliminary data.</text>
</comment>
<dbReference type="Proteomes" id="UP001465755">
    <property type="component" value="Unassembled WGS sequence"/>
</dbReference>
<dbReference type="PROSITE" id="PS50249">
    <property type="entry name" value="MPN"/>
    <property type="match status" value="1"/>
</dbReference>
<dbReference type="CDD" id="cd08064">
    <property type="entry name" value="MPN_eIF3f"/>
    <property type="match status" value="1"/>
</dbReference>
<dbReference type="GO" id="GO:0008237">
    <property type="term" value="F:metallopeptidase activity"/>
    <property type="evidence" value="ECO:0007669"/>
    <property type="project" value="InterPro"/>
</dbReference>
<keyword evidence="1 4" id="KW-0963">Cytoplasm</keyword>
<dbReference type="PANTHER" id="PTHR10540">
    <property type="entry name" value="EUKARYOTIC TRANSLATION INITIATION FACTOR 3 SUBUNIT F-RELATED"/>
    <property type="match status" value="1"/>
</dbReference>
<evidence type="ECO:0000256" key="1">
    <source>
        <dbReference type="ARBA" id="ARBA00022490"/>
    </source>
</evidence>
<dbReference type="PANTHER" id="PTHR10540:SF6">
    <property type="entry name" value="EUKARYOTIC TRANSLATION INITIATION FACTOR 3 SUBUNIT F"/>
    <property type="match status" value="1"/>
</dbReference>
<feature type="domain" description="MPN" evidence="5">
    <location>
        <begin position="15"/>
        <end position="145"/>
    </location>
</feature>
<dbReference type="InterPro" id="IPR037518">
    <property type="entry name" value="MPN"/>
</dbReference>
<dbReference type="GO" id="GO:0071541">
    <property type="term" value="C:eukaryotic translation initiation factor 3 complex, eIF3m"/>
    <property type="evidence" value="ECO:0007669"/>
    <property type="project" value="TreeGrafter"/>
</dbReference>
<dbReference type="GO" id="GO:0003743">
    <property type="term" value="F:translation initiation factor activity"/>
    <property type="evidence" value="ECO:0007669"/>
    <property type="project" value="UniProtKB-UniRule"/>
</dbReference>
<dbReference type="AlphaFoldDB" id="A0AAW1PCR1"/>
<comment type="subunit">
    <text evidence="4">Component of the eukaryotic translation initiation factor 3 (eIF-3) complex.</text>
</comment>
<gene>
    <name evidence="6" type="ORF">WJX73_002723</name>
</gene>
<dbReference type="Pfam" id="PF01398">
    <property type="entry name" value="JAB"/>
    <property type="match status" value="1"/>
</dbReference>
<dbReference type="Gene3D" id="3.40.140.10">
    <property type="entry name" value="Cytidine Deaminase, domain 2"/>
    <property type="match status" value="1"/>
</dbReference>
<dbReference type="SMART" id="SM00232">
    <property type="entry name" value="JAB_MPN"/>
    <property type="match status" value="1"/>
</dbReference>
<keyword evidence="3 4" id="KW-0648">Protein biosynthesis</keyword>
<protein>
    <recommendedName>
        <fullName evidence="4">Eukaryotic translation initiation factor 3 subunit F</fullName>
        <shortName evidence="4">eIF3f</shortName>
    </recommendedName>
    <alternativeName>
        <fullName evidence="4">eIF-3-epsilon</fullName>
    </alternativeName>
</protein>
<dbReference type="InterPro" id="IPR000555">
    <property type="entry name" value="JAMM/MPN+_dom"/>
</dbReference>
<keyword evidence="2 4" id="KW-0396">Initiation factor</keyword>
<dbReference type="GO" id="GO:0033290">
    <property type="term" value="C:eukaryotic 48S preinitiation complex"/>
    <property type="evidence" value="ECO:0007669"/>
    <property type="project" value="UniProtKB-UniRule"/>
</dbReference>
<evidence type="ECO:0000313" key="6">
    <source>
        <dbReference type="EMBL" id="KAK9805898.1"/>
    </source>
</evidence>
<proteinExistence type="inferred from homology"/>
<reference evidence="6 7" key="1">
    <citation type="journal article" date="2024" name="Nat. Commun.">
        <title>Phylogenomics reveals the evolutionary origins of lichenization in chlorophyte algae.</title>
        <authorList>
            <person name="Puginier C."/>
            <person name="Libourel C."/>
            <person name="Otte J."/>
            <person name="Skaloud P."/>
            <person name="Haon M."/>
            <person name="Grisel S."/>
            <person name="Petersen M."/>
            <person name="Berrin J.G."/>
            <person name="Delaux P.M."/>
            <person name="Dal Grande F."/>
            <person name="Keller J."/>
        </authorList>
    </citation>
    <scope>NUCLEOTIDE SEQUENCE [LARGE SCALE GENOMIC DNA]</scope>
    <source>
        <strain evidence="6 7">SAG 2036</strain>
    </source>
</reference>
<accession>A0AAW1PCR1</accession>
<dbReference type="GO" id="GO:0001732">
    <property type="term" value="P:formation of cytoplasmic translation initiation complex"/>
    <property type="evidence" value="ECO:0007669"/>
    <property type="project" value="UniProtKB-UniRule"/>
</dbReference>
<comment type="function">
    <text evidence="4">Component of the eukaryotic translation initiation factor 3 (eIF-3) complex, which is involved in protein synthesis of a specialized repertoire of mRNAs and, together with other initiation factors, stimulates binding of mRNA and methionyl-tRNAi to the 40S ribosome. The eIF-3 complex specifically targets and initiates translation of a subset of mRNAs involved in cell proliferation.</text>
</comment>
<keyword evidence="7" id="KW-1185">Reference proteome</keyword>
<dbReference type="InterPro" id="IPR027531">
    <property type="entry name" value="eIF3f"/>
</dbReference>
<evidence type="ECO:0000256" key="4">
    <source>
        <dbReference type="HAMAP-Rule" id="MF_03005"/>
    </source>
</evidence>
<evidence type="ECO:0000256" key="3">
    <source>
        <dbReference type="ARBA" id="ARBA00022917"/>
    </source>
</evidence>
<evidence type="ECO:0000313" key="7">
    <source>
        <dbReference type="Proteomes" id="UP001465755"/>
    </source>
</evidence>
<dbReference type="GO" id="GO:0031369">
    <property type="term" value="F:translation initiation factor binding"/>
    <property type="evidence" value="ECO:0007669"/>
    <property type="project" value="InterPro"/>
</dbReference>
<comment type="subcellular location">
    <subcellularLocation>
        <location evidence="4">Cytoplasm</location>
    </subcellularLocation>
</comment>
<name>A0AAW1PCR1_9CHLO</name>
<dbReference type="HAMAP" id="MF_03005">
    <property type="entry name" value="eIF3f"/>
    <property type="match status" value="1"/>
</dbReference>
<evidence type="ECO:0000259" key="5">
    <source>
        <dbReference type="PROSITE" id="PS50249"/>
    </source>
</evidence>
<dbReference type="InterPro" id="IPR024969">
    <property type="entry name" value="EIF3F/CSN6-like_C"/>
</dbReference>
<dbReference type="EMBL" id="JALJOQ010000040">
    <property type="protein sequence ID" value="KAK9805898.1"/>
    <property type="molecule type" value="Genomic_DNA"/>
</dbReference>
<dbReference type="GO" id="GO:0016282">
    <property type="term" value="C:eukaryotic 43S preinitiation complex"/>
    <property type="evidence" value="ECO:0007669"/>
    <property type="project" value="UniProtKB-UniRule"/>
</dbReference>
<evidence type="ECO:0000256" key="2">
    <source>
        <dbReference type="ARBA" id="ARBA00022540"/>
    </source>
</evidence>
<comment type="similarity">
    <text evidence="4">Belongs to the eIF-3 subunit F family.</text>
</comment>
<sequence>MPPAPLLSSAANVTVKIQPTVLLNICDAYIRRSESQDRVIGTLLGTVEGNTIEVKECYAVPFNENQEQVAMDINHHQSLLGLHQKVIQKEVVVGWFATGIALSGSDAVINDFYTKECAHPVHLTVDTSLQDNKMAINVYMARVLSLGGKPLATEFQAVEHEILSAELERLGEEHKGQTKHVTEIDTLRRSIAQLEQALAGTSSYVEDVVSGRRKGDAYIGRYLADTVAAVPQLTPQVLSQVCADTSQDMVLLMYLSSLVRTQLALADKLGTASLPLL</sequence>
<organism evidence="6 7">
    <name type="scientific">Symbiochloris irregularis</name>
    <dbReference type="NCBI Taxonomy" id="706552"/>
    <lineage>
        <taxon>Eukaryota</taxon>
        <taxon>Viridiplantae</taxon>
        <taxon>Chlorophyta</taxon>
        <taxon>core chlorophytes</taxon>
        <taxon>Trebouxiophyceae</taxon>
        <taxon>Trebouxiales</taxon>
        <taxon>Trebouxiaceae</taxon>
        <taxon>Symbiochloris</taxon>
    </lineage>
</organism>